<dbReference type="SUPFAM" id="SSF88713">
    <property type="entry name" value="Glycoside hydrolase/deacetylase"/>
    <property type="match status" value="1"/>
</dbReference>
<evidence type="ECO:0008006" key="8">
    <source>
        <dbReference type="Google" id="ProtNLM"/>
    </source>
</evidence>
<dbReference type="Proteomes" id="UP000007374">
    <property type="component" value="Unassembled WGS sequence"/>
</dbReference>
<sequence>MARAGRSLWLIADDYGLSPQVSAAIRELIAAGRLSGTGCMTLFEDWQEQANRLADLGASASIGLHLTLTDFPALTTGVRMPGLKRLIADCARGESRSIAAEADAQMERFRSVFGRDPAFIDGHQHVHFLRPVRHWLCGRFAGLPRQMRPWLRGAPTLRAAPAGLTAKVAFARLLARGFDIEMRRSGFCVRGPLGGFYDWRKQGTFETALPFFLKKMPENGVVMCHPGRVDALLRQRDVFTDAREEELALLSSEDFPTFLARNAISLATEQGE</sequence>
<dbReference type="GO" id="GO:0019213">
    <property type="term" value="F:deacetylase activity"/>
    <property type="evidence" value="ECO:0007669"/>
    <property type="project" value="TreeGrafter"/>
</dbReference>
<dbReference type="InterPro" id="IPR006879">
    <property type="entry name" value="YdjC-like"/>
</dbReference>
<dbReference type="GO" id="GO:0046872">
    <property type="term" value="F:metal ion binding"/>
    <property type="evidence" value="ECO:0007669"/>
    <property type="project" value="UniProtKB-KW"/>
</dbReference>
<evidence type="ECO:0000256" key="5">
    <source>
        <dbReference type="ARBA" id="ARBA00023277"/>
    </source>
</evidence>
<dbReference type="eggNOG" id="COG3394">
    <property type="taxonomic scope" value="Bacteria"/>
</dbReference>
<reference evidence="6 7" key="1">
    <citation type="journal article" date="2012" name="J. Bacteriol.">
        <title>Genome Sequence of Nitratireductor indicus Type Strain C115.</title>
        <authorList>
            <person name="Lai Q."/>
            <person name="Li G."/>
            <person name="Yu Z."/>
            <person name="Shao Z."/>
        </authorList>
    </citation>
    <scope>NUCLEOTIDE SEQUENCE [LARGE SCALE GENOMIC DNA]</scope>
    <source>
        <strain evidence="6 7">C115</strain>
    </source>
</reference>
<proteinExistence type="predicted"/>
<keyword evidence="5" id="KW-0119">Carbohydrate metabolism</keyword>
<dbReference type="Gene3D" id="3.20.20.370">
    <property type="entry name" value="Glycoside hydrolase/deacetylase"/>
    <property type="match status" value="1"/>
</dbReference>
<evidence type="ECO:0000256" key="3">
    <source>
        <dbReference type="ARBA" id="ARBA00022801"/>
    </source>
</evidence>
<name>K2PIU9_9HYPH</name>
<evidence type="ECO:0000256" key="2">
    <source>
        <dbReference type="ARBA" id="ARBA00022723"/>
    </source>
</evidence>
<dbReference type="AlphaFoldDB" id="K2PIU9"/>
<evidence type="ECO:0000313" key="6">
    <source>
        <dbReference type="EMBL" id="EKF41077.1"/>
    </source>
</evidence>
<organism evidence="6 7">
    <name type="scientific">Nitratireductor indicus C115</name>
    <dbReference type="NCBI Taxonomy" id="1231190"/>
    <lineage>
        <taxon>Bacteria</taxon>
        <taxon>Pseudomonadati</taxon>
        <taxon>Pseudomonadota</taxon>
        <taxon>Alphaproteobacteria</taxon>
        <taxon>Hyphomicrobiales</taxon>
        <taxon>Phyllobacteriaceae</taxon>
        <taxon>Nitratireductor</taxon>
    </lineage>
</organism>
<dbReference type="GO" id="GO:0016787">
    <property type="term" value="F:hydrolase activity"/>
    <property type="evidence" value="ECO:0007669"/>
    <property type="project" value="UniProtKB-KW"/>
</dbReference>
<evidence type="ECO:0000256" key="4">
    <source>
        <dbReference type="ARBA" id="ARBA00022842"/>
    </source>
</evidence>
<dbReference type="Pfam" id="PF04794">
    <property type="entry name" value="YdjC"/>
    <property type="match status" value="1"/>
</dbReference>
<comment type="cofactor">
    <cofactor evidence="1">
        <name>Mg(2+)</name>
        <dbReference type="ChEBI" id="CHEBI:18420"/>
    </cofactor>
</comment>
<gene>
    <name evidence="6" type="ORF">NA8A_17950</name>
</gene>
<keyword evidence="3" id="KW-0378">Hydrolase</keyword>
<dbReference type="PANTHER" id="PTHR31609:SF1">
    <property type="entry name" value="CARBOHYDRATE DEACETYLASE"/>
    <property type="match status" value="1"/>
</dbReference>
<dbReference type="EMBL" id="AMSI01000013">
    <property type="protein sequence ID" value="EKF41077.1"/>
    <property type="molecule type" value="Genomic_DNA"/>
</dbReference>
<keyword evidence="7" id="KW-1185">Reference proteome</keyword>
<protein>
    <recommendedName>
        <fullName evidence="8">ChbG/HpnK family deacetylase</fullName>
    </recommendedName>
</protein>
<dbReference type="GO" id="GO:0005975">
    <property type="term" value="P:carbohydrate metabolic process"/>
    <property type="evidence" value="ECO:0007669"/>
    <property type="project" value="InterPro"/>
</dbReference>
<dbReference type="CDD" id="cd10807">
    <property type="entry name" value="YdjC_like_3"/>
    <property type="match status" value="1"/>
</dbReference>
<comment type="caution">
    <text evidence="6">The sequence shown here is derived from an EMBL/GenBank/DDBJ whole genome shotgun (WGS) entry which is preliminary data.</text>
</comment>
<dbReference type="InterPro" id="IPR011330">
    <property type="entry name" value="Glyco_hydro/deAcase_b/a-brl"/>
</dbReference>
<dbReference type="OrthoDB" id="9774177at2"/>
<dbReference type="RefSeq" id="WP_009451793.1">
    <property type="nucleotide sequence ID" value="NZ_AMSI01000013.1"/>
</dbReference>
<keyword evidence="4" id="KW-0460">Magnesium</keyword>
<dbReference type="STRING" id="721133.SAMN05216176_112108"/>
<accession>K2PIU9</accession>
<evidence type="ECO:0000256" key="1">
    <source>
        <dbReference type="ARBA" id="ARBA00001946"/>
    </source>
</evidence>
<dbReference type="PATRIC" id="fig|1231190.3.peg.3708"/>
<evidence type="ECO:0000313" key="7">
    <source>
        <dbReference type="Proteomes" id="UP000007374"/>
    </source>
</evidence>
<keyword evidence="2" id="KW-0479">Metal-binding</keyword>
<dbReference type="PANTHER" id="PTHR31609">
    <property type="entry name" value="YDJC DEACETYLASE FAMILY MEMBER"/>
    <property type="match status" value="1"/>
</dbReference>